<dbReference type="PANTHER" id="PTHR24291:SF209">
    <property type="entry name" value="CYTOCHROME P450-LIKE PROTEIN"/>
    <property type="match status" value="1"/>
</dbReference>
<keyword evidence="15" id="KW-1185">Reference proteome</keyword>
<dbReference type="CDD" id="cd20628">
    <property type="entry name" value="CYP4"/>
    <property type="match status" value="1"/>
</dbReference>
<evidence type="ECO:0000256" key="13">
    <source>
        <dbReference type="RuleBase" id="RU000461"/>
    </source>
</evidence>
<dbReference type="Proteomes" id="UP001151699">
    <property type="component" value="Chromosome X"/>
</dbReference>
<keyword evidence="5 12" id="KW-0349">Heme</keyword>
<dbReference type="GO" id="GO:0005789">
    <property type="term" value="C:endoplasmic reticulum membrane"/>
    <property type="evidence" value="ECO:0007669"/>
    <property type="project" value="UniProtKB-SubCell"/>
</dbReference>
<protein>
    <submittedName>
        <fullName evidence="14">Cytochrome P450 4C1</fullName>
    </submittedName>
</protein>
<dbReference type="PRINTS" id="PR00385">
    <property type="entry name" value="P450"/>
</dbReference>
<dbReference type="InterPro" id="IPR017972">
    <property type="entry name" value="Cyt_P450_CS"/>
</dbReference>
<evidence type="ECO:0000313" key="15">
    <source>
        <dbReference type="Proteomes" id="UP001151699"/>
    </source>
</evidence>
<evidence type="ECO:0000256" key="6">
    <source>
        <dbReference type="ARBA" id="ARBA00022723"/>
    </source>
</evidence>
<comment type="caution">
    <text evidence="14">The sequence shown here is derived from an EMBL/GenBank/DDBJ whole genome shotgun (WGS) entry which is preliminary data.</text>
</comment>
<comment type="cofactor">
    <cofactor evidence="1 12">
        <name>heme</name>
        <dbReference type="ChEBI" id="CHEBI:30413"/>
    </cofactor>
</comment>
<dbReference type="InterPro" id="IPR036396">
    <property type="entry name" value="Cyt_P450_sf"/>
</dbReference>
<dbReference type="PROSITE" id="PS00086">
    <property type="entry name" value="CYTOCHROME_P450"/>
    <property type="match status" value="1"/>
</dbReference>
<dbReference type="Pfam" id="PF00067">
    <property type="entry name" value="p450"/>
    <property type="match status" value="1"/>
</dbReference>
<dbReference type="InterPro" id="IPR002401">
    <property type="entry name" value="Cyt_P450_E_grp-I"/>
</dbReference>
<evidence type="ECO:0000256" key="5">
    <source>
        <dbReference type="ARBA" id="ARBA00022617"/>
    </source>
</evidence>
<accession>A0A9Q0MTY4</accession>
<evidence type="ECO:0000256" key="9">
    <source>
        <dbReference type="ARBA" id="ARBA00023002"/>
    </source>
</evidence>
<reference evidence="14" key="1">
    <citation type="submission" date="2022-07" db="EMBL/GenBank/DDBJ databases">
        <authorList>
            <person name="Trinca V."/>
            <person name="Uliana J.V.C."/>
            <person name="Torres T.T."/>
            <person name="Ward R.J."/>
            <person name="Monesi N."/>
        </authorList>
    </citation>
    <scope>NUCLEOTIDE SEQUENCE</scope>
    <source>
        <strain evidence="14">HSMRA1968</strain>
        <tissue evidence="14">Whole embryos</tissue>
    </source>
</reference>
<dbReference type="SUPFAM" id="SSF48264">
    <property type="entry name" value="Cytochrome P450"/>
    <property type="match status" value="1"/>
</dbReference>
<dbReference type="OrthoDB" id="1470350at2759"/>
<dbReference type="Gene3D" id="1.10.630.10">
    <property type="entry name" value="Cytochrome P450"/>
    <property type="match status" value="1"/>
</dbReference>
<name>A0A9Q0MTY4_9DIPT</name>
<proteinExistence type="inferred from homology"/>
<dbReference type="PRINTS" id="PR00463">
    <property type="entry name" value="EP450I"/>
</dbReference>
<evidence type="ECO:0000256" key="3">
    <source>
        <dbReference type="ARBA" id="ARBA00004406"/>
    </source>
</evidence>
<sequence>MIAIIIALLIVIYSAIPLLKWYKKRAAIIKAIDEIPGSKAYPIVGTTYQVFGVERKNIFKTFHGILSSYPYISRSWIGFKPEINIRKAEYIEKVINANKNMQKGFVYDYVKIWLGDGLLISTGDKWHKHRKIITPTFHFSILESFCEIFAEKSKILVDQLSRHAESGALINIHRYITRAALDIISESAMGIKIDCQRQQENEYVNAVYDISELIMHRILRPYLALDIIYRNTSAGKKFKKCLDILHTFTKQVISNRKALREQNRHNGVSPKKRQAFLDLLLDANERENLLNDEEIREEVDTFMFEGHDTTAAGISWTLYVLGLNPNVQQLVFEEIEHIFNGSDRPATLADLNEMKYLERVIKEAMRLYPPVPMFARILSEDVQLDQYTVPKGTMVTIGIYHLHRDARYFPDPEKFDPDRFLPENTAARHPYAYIPFSAGPRNCVGQKFAMYEEKSVLSSIIRNYKVTSVEKRDEISLIAELILRTQDGINVKLERRV</sequence>
<dbReference type="GO" id="GO:0016705">
    <property type="term" value="F:oxidoreductase activity, acting on paired donors, with incorporation or reduction of molecular oxygen"/>
    <property type="evidence" value="ECO:0007669"/>
    <property type="project" value="InterPro"/>
</dbReference>
<organism evidence="14 15">
    <name type="scientific">Pseudolycoriella hygida</name>
    <dbReference type="NCBI Taxonomy" id="35572"/>
    <lineage>
        <taxon>Eukaryota</taxon>
        <taxon>Metazoa</taxon>
        <taxon>Ecdysozoa</taxon>
        <taxon>Arthropoda</taxon>
        <taxon>Hexapoda</taxon>
        <taxon>Insecta</taxon>
        <taxon>Pterygota</taxon>
        <taxon>Neoptera</taxon>
        <taxon>Endopterygota</taxon>
        <taxon>Diptera</taxon>
        <taxon>Nematocera</taxon>
        <taxon>Sciaroidea</taxon>
        <taxon>Sciaridae</taxon>
        <taxon>Pseudolycoriella</taxon>
    </lineage>
</organism>
<evidence type="ECO:0000256" key="11">
    <source>
        <dbReference type="ARBA" id="ARBA00023033"/>
    </source>
</evidence>
<evidence type="ECO:0000256" key="10">
    <source>
        <dbReference type="ARBA" id="ARBA00023004"/>
    </source>
</evidence>
<dbReference type="AlphaFoldDB" id="A0A9Q0MTY4"/>
<evidence type="ECO:0000313" key="14">
    <source>
        <dbReference type="EMBL" id="KAJ6637025.1"/>
    </source>
</evidence>
<keyword evidence="11 13" id="KW-0503">Monooxygenase</keyword>
<dbReference type="GO" id="GO:0004497">
    <property type="term" value="F:monooxygenase activity"/>
    <property type="evidence" value="ECO:0007669"/>
    <property type="project" value="UniProtKB-KW"/>
</dbReference>
<gene>
    <name evidence="14" type="primary">CYP4C1_11</name>
    <name evidence="14" type="ORF">Bhyg_09751</name>
</gene>
<feature type="binding site" description="axial binding residue" evidence="12">
    <location>
        <position position="443"/>
    </location>
    <ligand>
        <name>heme</name>
        <dbReference type="ChEBI" id="CHEBI:30413"/>
    </ligand>
    <ligandPart>
        <name>Fe</name>
        <dbReference type="ChEBI" id="CHEBI:18248"/>
    </ligandPart>
</feature>
<comment type="subcellular location">
    <subcellularLocation>
        <location evidence="3">Endoplasmic reticulum membrane</location>
        <topology evidence="3">Peripheral membrane protein</topology>
    </subcellularLocation>
    <subcellularLocation>
        <location evidence="2">Microsome membrane</location>
        <topology evidence="2">Peripheral membrane protein</topology>
    </subcellularLocation>
</comment>
<dbReference type="FunFam" id="1.10.630.10:FF:000182">
    <property type="entry name" value="Cytochrome P450 3A4"/>
    <property type="match status" value="1"/>
</dbReference>
<evidence type="ECO:0000256" key="1">
    <source>
        <dbReference type="ARBA" id="ARBA00001971"/>
    </source>
</evidence>
<evidence type="ECO:0000256" key="7">
    <source>
        <dbReference type="ARBA" id="ARBA00022824"/>
    </source>
</evidence>
<dbReference type="InterPro" id="IPR050196">
    <property type="entry name" value="Cytochrome_P450_Monoox"/>
</dbReference>
<keyword evidence="10 12" id="KW-0408">Iron</keyword>
<evidence type="ECO:0000256" key="4">
    <source>
        <dbReference type="ARBA" id="ARBA00010617"/>
    </source>
</evidence>
<evidence type="ECO:0000256" key="2">
    <source>
        <dbReference type="ARBA" id="ARBA00004174"/>
    </source>
</evidence>
<keyword evidence="9 13" id="KW-0560">Oxidoreductase</keyword>
<evidence type="ECO:0000256" key="8">
    <source>
        <dbReference type="ARBA" id="ARBA00022848"/>
    </source>
</evidence>
<dbReference type="GO" id="GO:0020037">
    <property type="term" value="F:heme binding"/>
    <property type="evidence" value="ECO:0007669"/>
    <property type="project" value="InterPro"/>
</dbReference>
<keyword evidence="7" id="KW-0256">Endoplasmic reticulum</keyword>
<dbReference type="InterPro" id="IPR001128">
    <property type="entry name" value="Cyt_P450"/>
</dbReference>
<keyword evidence="8" id="KW-0492">Microsome</keyword>
<comment type="similarity">
    <text evidence="4 13">Belongs to the cytochrome P450 family.</text>
</comment>
<dbReference type="GO" id="GO:0005506">
    <property type="term" value="F:iron ion binding"/>
    <property type="evidence" value="ECO:0007669"/>
    <property type="project" value="InterPro"/>
</dbReference>
<dbReference type="EMBL" id="WJQU01000003">
    <property type="protein sequence ID" value="KAJ6637025.1"/>
    <property type="molecule type" value="Genomic_DNA"/>
</dbReference>
<evidence type="ECO:0000256" key="12">
    <source>
        <dbReference type="PIRSR" id="PIRSR602401-1"/>
    </source>
</evidence>
<keyword evidence="6 12" id="KW-0479">Metal-binding</keyword>
<dbReference type="PANTHER" id="PTHR24291">
    <property type="entry name" value="CYTOCHROME P450 FAMILY 4"/>
    <property type="match status" value="1"/>
</dbReference>